<dbReference type="HOGENOM" id="CLU_927996_0_0_1"/>
<feature type="region of interest" description="Disordered" evidence="1">
    <location>
        <begin position="1"/>
        <end position="22"/>
    </location>
</feature>
<keyword evidence="3" id="KW-1185">Reference proteome</keyword>
<feature type="region of interest" description="Disordered" evidence="1">
    <location>
        <begin position="62"/>
        <end position="114"/>
    </location>
</feature>
<dbReference type="EMBL" id="KE503206">
    <property type="protein sequence ID" value="EPX74872.1"/>
    <property type="molecule type" value="Genomic_DNA"/>
</dbReference>
<evidence type="ECO:0000313" key="2">
    <source>
        <dbReference type="EMBL" id="EPX74872.1"/>
    </source>
</evidence>
<dbReference type="OrthoDB" id="5379017at2759"/>
<feature type="compositionally biased region" description="Polar residues" evidence="1">
    <location>
        <begin position="103"/>
        <end position="114"/>
    </location>
</feature>
<dbReference type="VEuPathDB" id="FungiDB:SOCG_02353"/>
<proteinExistence type="predicted"/>
<protein>
    <submittedName>
        <fullName evidence="2">Uncharacterized protein</fullName>
    </submittedName>
</protein>
<dbReference type="GO" id="GO:0045815">
    <property type="term" value="P:transcription initiation-coupled chromatin remodeling"/>
    <property type="evidence" value="ECO:0007669"/>
    <property type="project" value="EnsemblFungi"/>
</dbReference>
<dbReference type="Proteomes" id="UP000016088">
    <property type="component" value="Unassembled WGS sequence"/>
</dbReference>
<sequence>MSIQNSRYHYPDTPPLRLSSQELSDSTVSVASNSKSQIQKGLYQTLIANSNPSSSFIQNNVTALSASRAPTNPRRTKRGRRTKKSKAEAPSIKRARLHRSKTTSDLSSLENKELTTTSKPSSILLNSHSLENIPSTSELKARKAVLESRFHRLSHALAEYYTNRIKKAEHDIHNDIHPVINRELQVFAADYESRIRISTNSATFVQRQLENYLSYRLQTISKNYQRYAMLIRQHLLCKTMKQYQNLCGRRVCDNLTLISDPSTIQQEHKPAQKISESTLPRVTPIFLPQIPSVLSDQQALDDLALCNV</sequence>
<dbReference type="GeneID" id="25031330"/>
<evidence type="ECO:0000313" key="3">
    <source>
        <dbReference type="Proteomes" id="UP000016088"/>
    </source>
</evidence>
<name>S9Q448_SCHOY</name>
<feature type="compositionally biased region" description="Basic residues" evidence="1">
    <location>
        <begin position="74"/>
        <end position="84"/>
    </location>
</feature>
<reference evidence="2 3" key="1">
    <citation type="journal article" date="2011" name="Science">
        <title>Comparative functional genomics of the fission yeasts.</title>
        <authorList>
            <person name="Rhind N."/>
            <person name="Chen Z."/>
            <person name="Yassour M."/>
            <person name="Thompson D.A."/>
            <person name="Haas B.J."/>
            <person name="Habib N."/>
            <person name="Wapinski I."/>
            <person name="Roy S."/>
            <person name="Lin M.F."/>
            <person name="Heiman D.I."/>
            <person name="Young S.K."/>
            <person name="Furuya K."/>
            <person name="Guo Y."/>
            <person name="Pidoux A."/>
            <person name="Chen H.M."/>
            <person name="Robbertse B."/>
            <person name="Goldberg J.M."/>
            <person name="Aoki K."/>
            <person name="Bayne E.H."/>
            <person name="Berlin A.M."/>
            <person name="Desjardins C.A."/>
            <person name="Dobbs E."/>
            <person name="Dukaj L."/>
            <person name="Fan L."/>
            <person name="FitzGerald M.G."/>
            <person name="French C."/>
            <person name="Gujja S."/>
            <person name="Hansen K."/>
            <person name="Keifenheim D."/>
            <person name="Levin J.Z."/>
            <person name="Mosher R.A."/>
            <person name="Mueller C.A."/>
            <person name="Pfiffner J."/>
            <person name="Priest M."/>
            <person name="Russ C."/>
            <person name="Smialowska A."/>
            <person name="Swoboda P."/>
            <person name="Sykes S.M."/>
            <person name="Vaughn M."/>
            <person name="Vengrova S."/>
            <person name="Yoder R."/>
            <person name="Zeng Q."/>
            <person name="Allshire R."/>
            <person name="Baulcombe D."/>
            <person name="Birren B.W."/>
            <person name="Brown W."/>
            <person name="Ekwall K."/>
            <person name="Kellis M."/>
            <person name="Leatherwood J."/>
            <person name="Levin H."/>
            <person name="Margalit H."/>
            <person name="Martienssen R."/>
            <person name="Nieduszynski C.A."/>
            <person name="Spatafora J.W."/>
            <person name="Friedman N."/>
            <person name="Dalgaard J.Z."/>
            <person name="Baumann P."/>
            <person name="Niki H."/>
            <person name="Regev A."/>
            <person name="Nusbaum C."/>
        </authorList>
    </citation>
    <scope>NUCLEOTIDE SEQUENCE [LARGE SCALE GENOMIC DNA]</scope>
    <source>
        <strain evidence="3">yFS286</strain>
    </source>
</reference>
<dbReference type="AlphaFoldDB" id="S9Q448"/>
<gene>
    <name evidence="2" type="ORF">SOCG_02353</name>
</gene>
<evidence type="ECO:0000256" key="1">
    <source>
        <dbReference type="SAM" id="MobiDB-lite"/>
    </source>
</evidence>
<dbReference type="GO" id="GO:0000785">
    <property type="term" value="C:chromatin"/>
    <property type="evidence" value="ECO:0007669"/>
    <property type="project" value="EnsemblFungi"/>
</dbReference>
<dbReference type="RefSeq" id="XP_013016300.1">
    <property type="nucleotide sequence ID" value="XM_013160846.1"/>
</dbReference>
<dbReference type="OMA" id="YQNLCGR"/>
<organism evidence="2 3">
    <name type="scientific">Schizosaccharomyces octosporus (strain yFS286)</name>
    <name type="common">Fission yeast</name>
    <name type="synonym">Octosporomyces octosporus</name>
    <dbReference type="NCBI Taxonomy" id="483514"/>
    <lineage>
        <taxon>Eukaryota</taxon>
        <taxon>Fungi</taxon>
        <taxon>Dikarya</taxon>
        <taxon>Ascomycota</taxon>
        <taxon>Taphrinomycotina</taxon>
        <taxon>Schizosaccharomycetes</taxon>
        <taxon>Schizosaccharomycetales</taxon>
        <taxon>Schizosaccharomycetaceae</taxon>
        <taxon>Schizosaccharomyces</taxon>
    </lineage>
</organism>
<accession>S9Q448</accession>